<dbReference type="NCBIfam" id="NF009668">
    <property type="entry name" value="PRK13189.1"/>
    <property type="match status" value="1"/>
</dbReference>
<dbReference type="Gene3D" id="3.40.30.10">
    <property type="entry name" value="Glutaredoxin"/>
    <property type="match status" value="1"/>
</dbReference>
<evidence type="ECO:0000259" key="6">
    <source>
        <dbReference type="PROSITE" id="PS51352"/>
    </source>
</evidence>
<comment type="similarity">
    <text evidence="1">Belongs to the peroxiredoxin family. AhpC/Prx1 subfamily.</text>
</comment>
<dbReference type="GO" id="GO:0005829">
    <property type="term" value="C:cytosol"/>
    <property type="evidence" value="ECO:0007669"/>
    <property type="project" value="TreeGrafter"/>
</dbReference>
<sequence length="208" mass="23071">MGATPRLGMPLPNFTARTTHGVKSLSDFQGSWLVLFSHPSDFTPVCTSEFMAIARAAERFAALDCALMALSIDSLYSHFAWIRLIHERFDVKVDFPIIEDPTLEIARAYGMVPPDARDASTVRYTYFIDPRGLLRASTCYPTEIGRSVEEMLRMVAALQRADATGHLAPAGWEPGKELLRAPTQDIGNVFAAQSPVDWFYAPVEDKTS</sequence>
<evidence type="ECO:0000256" key="1">
    <source>
        <dbReference type="ARBA" id="ARBA00009796"/>
    </source>
</evidence>
<organism evidence="7 8">
    <name type="scientific">Stakelama tenebrarum</name>
    <dbReference type="NCBI Taxonomy" id="2711215"/>
    <lineage>
        <taxon>Bacteria</taxon>
        <taxon>Pseudomonadati</taxon>
        <taxon>Pseudomonadota</taxon>
        <taxon>Alphaproteobacteria</taxon>
        <taxon>Sphingomonadales</taxon>
        <taxon>Sphingomonadaceae</taxon>
        <taxon>Stakelama</taxon>
    </lineage>
</organism>
<dbReference type="PROSITE" id="PS51352">
    <property type="entry name" value="THIOREDOXIN_2"/>
    <property type="match status" value="1"/>
</dbReference>
<gene>
    <name evidence="7" type="ORF">G5C33_06125</name>
</gene>
<dbReference type="Pfam" id="PF00578">
    <property type="entry name" value="AhpC-TSA"/>
    <property type="match status" value="1"/>
</dbReference>
<dbReference type="GO" id="GO:0045454">
    <property type="term" value="P:cell redox homeostasis"/>
    <property type="evidence" value="ECO:0007669"/>
    <property type="project" value="TreeGrafter"/>
</dbReference>
<dbReference type="InterPro" id="IPR013766">
    <property type="entry name" value="Thioredoxin_domain"/>
</dbReference>
<evidence type="ECO:0000256" key="2">
    <source>
        <dbReference type="ARBA" id="ARBA00023002"/>
    </source>
</evidence>
<dbReference type="PIRSF" id="PIRSF000239">
    <property type="entry name" value="AHPC"/>
    <property type="match status" value="1"/>
</dbReference>
<dbReference type="PANTHER" id="PTHR10681">
    <property type="entry name" value="THIOREDOXIN PEROXIDASE"/>
    <property type="match status" value="1"/>
</dbReference>
<dbReference type="InterPro" id="IPR036249">
    <property type="entry name" value="Thioredoxin-like_sf"/>
</dbReference>
<dbReference type="EMBL" id="CP049109">
    <property type="protein sequence ID" value="QIG81806.1"/>
    <property type="molecule type" value="Genomic_DNA"/>
</dbReference>
<dbReference type="GO" id="GO:0006979">
    <property type="term" value="P:response to oxidative stress"/>
    <property type="evidence" value="ECO:0007669"/>
    <property type="project" value="TreeGrafter"/>
</dbReference>
<dbReference type="AlphaFoldDB" id="A0A6G6YB48"/>
<keyword evidence="2 7" id="KW-0560">Oxidoreductase</keyword>
<feature type="domain" description="Thioredoxin" evidence="6">
    <location>
        <begin position="5"/>
        <end position="160"/>
    </location>
</feature>
<evidence type="ECO:0000256" key="3">
    <source>
        <dbReference type="ARBA" id="ARBA00032824"/>
    </source>
</evidence>
<proteinExistence type="inferred from homology"/>
<feature type="active site" description="Cysteine sulfenic acid (-SOH) intermediate; for peroxidase activity" evidence="5">
    <location>
        <position position="46"/>
    </location>
</feature>
<protein>
    <recommendedName>
        <fullName evidence="3">Thioredoxin peroxidase</fullName>
    </recommendedName>
</protein>
<dbReference type="InterPro" id="IPR019479">
    <property type="entry name" value="Peroxiredoxin_C"/>
</dbReference>
<dbReference type="InterPro" id="IPR024706">
    <property type="entry name" value="Peroxiredoxin_AhpC-typ"/>
</dbReference>
<evidence type="ECO:0000256" key="4">
    <source>
        <dbReference type="ARBA" id="ARBA00037420"/>
    </source>
</evidence>
<dbReference type="KEGG" id="spzr:G5C33_06125"/>
<comment type="function">
    <text evidence="4">Thiol-specific peroxidase that catalyzes the reduction of hydrogen peroxide and organic hydroperoxides to water and alcohols, respectively. Plays a role in cell protection against oxidative stress by detoxifying peroxides.</text>
</comment>
<dbReference type="InterPro" id="IPR000866">
    <property type="entry name" value="AhpC/TSA"/>
</dbReference>
<evidence type="ECO:0000313" key="8">
    <source>
        <dbReference type="Proteomes" id="UP000501568"/>
    </source>
</evidence>
<accession>A0A6G6YB48</accession>
<dbReference type="Pfam" id="PF10417">
    <property type="entry name" value="1-cysPrx_C"/>
    <property type="match status" value="1"/>
</dbReference>
<dbReference type="GO" id="GO:0008379">
    <property type="term" value="F:thioredoxin peroxidase activity"/>
    <property type="evidence" value="ECO:0007669"/>
    <property type="project" value="TreeGrafter"/>
</dbReference>
<evidence type="ECO:0000256" key="5">
    <source>
        <dbReference type="PIRSR" id="PIRSR000239-1"/>
    </source>
</evidence>
<reference evidence="7 8" key="1">
    <citation type="submission" date="2020-02" db="EMBL/GenBank/DDBJ databases">
        <authorList>
            <person name="Zheng R.K."/>
            <person name="Sun C.M."/>
        </authorList>
    </citation>
    <scope>NUCLEOTIDE SEQUENCE [LARGE SCALE GENOMIC DNA]</scope>
    <source>
        <strain evidence="8">zrk23</strain>
    </source>
</reference>
<dbReference type="Proteomes" id="UP000501568">
    <property type="component" value="Chromosome"/>
</dbReference>
<dbReference type="PANTHER" id="PTHR10681:SF128">
    <property type="entry name" value="THIOREDOXIN-DEPENDENT PEROXIDE REDUCTASE, MITOCHONDRIAL"/>
    <property type="match status" value="1"/>
</dbReference>
<dbReference type="GO" id="GO:0033554">
    <property type="term" value="P:cellular response to stress"/>
    <property type="evidence" value="ECO:0007669"/>
    <property type="project" value="TreeGrafter"/>
</dbReference>
<name>A0A6G6YB48_9SPHN</name>
<dbReference type="GO" id="GO:0042744">
    <property type="term" value="P:hydrogen peroxide catabolic process"/>
    <property type="evidence" value="ECO:0007669"/>
    <property type="project" value="TreeGrafter"/>
</dbReference>
<dbReference type="InterPro" id="IPR050217">
    <property type="entry name" value="Peroxiredoxin"/>
</dbReference>
<dbReference type="SUPFAM" id="SSF52833">
    <property type="entry name" value="Thioredoxin-like"/>
    <property type="match status" value="1"/>
</dbReference>
<evidence type="ECO:0000313" key="7">
    <source>
        <dbReference type="EMBL" id="QIG81806.1"/>
    </source>
</evidence>
<keyword evidence="8" id="KW-1185">Reference proteome</keyword>
<keyword evidence="7" id="KW-0575">Peroxidase</keyword>